<gene>
    <name evidence="2" type="ORF">G0Q06_12645</name>
</gene>
<keyword evidence="1" id="KW-0812">Transmembrane</keyword>
<organism evidence="2 3">
    <name type="scientific">Oceanipulchritudo coccoides</name>
    <dbReference type="NCBI Taxonomy" id="2706888"/>
    <lineage>
        <taxon>Bacteria</taxon>
        <taxon>Pseudomonadati</taxon>
        <taxon>Verrucomicrobiota</taxon>
        <taxon>Opitutia</taxon>
        <taxon>Puniceicoccales</taxon>
        <taxon>Oceanipulchritudinaceae</taxon>
        <taxon>Oceanipulchritudo</taxon>
    </lineage>
</organism>
<evidence type="ECO:0000313" key="3">
    <source>
        <dbReference type="Proteomes" id="UP000478417"/>
    </source>
</evidence>
<dbReference type="EMBL" id="JAAGNX010000003">
    <property type="protein sequence ID" value="NDV63306.1"/>
    <property type="molecule type" value="Genomic_DNA"/>
</dbReference>
<keyword evidence="1" id="KW-0472">Membrane</keyword>
<protein>
    <submittedName>
        <fullName evidence="2">Uncharacterized protein</fullName>
    </submittedName>
</protein>
<feature type="transmembrane region" description="Helical" evidence="1">
    <location>
        <begin position="73"/>
        <end position="93"/>
    </location>
</feature>
<evidence type="ECO:0000256" key="1">
    <source>
        <dbReference type="SAM" id="Phobius"/>
    </source>
</evidence>
<name>A0A6B2M4M5_9BACT</name>
<keyword evidence="1" id="KW-1133">Transmembrane helix</keyword>
<accession>A0A6B2M4M5</accession>
<reference evidence="2 3" key="1">
    <citation type="submission" date="2020-02" db="EMBL/GenBank/DDBJ databases">
        <title>Albibacoteraceae fam. nov., the first described family within the subdivision 4 Verrucomicrobia.</title>
        <authorList>
            <person name="Xi F."/>
        </authorList>
    </citation>
    <scope>NUCLEOTIDE SEQUENCE [LARGE SCALE GENOMIC DNA]</scope>
    <source>
        <strain evidence="2 3">CK1056</strain>
    </source>
</reference>
<proteinExistence type="predicted"/>
<dbReference type="Proteomes" id="UP000478417">
    <property type="component" value="Unassembled WGS sequence"/>
</dbReference>
<sequence>MKSELDDIPCMDGETEATRILEMCEGRLIDAMGVLERQFNTLHNRAQVLFSFCGIVITVTGFSGRLIAGTNTLAQILIVAGLAVVIGCAFYIYHSVMTLRWTTQRLDTSNEVTVLRVIRRRNLKTACYKRGGYVLFIGIILYGAAIAIMLLNPVPLDVPSR</sequence>
<evidence type="ECO:0000313" key="2">
    <source>
        <dbReference type="EMBL" id="NDV63306.1"/>
    </source>
</evidence>
<feature type="transmembrane region" description="Helical" evidence="1">
    <location>
        <begin position="131"/>
        <end position="151"/>
    </location>
</feature>
<keyword evidence="3" id="KW-1185">Reference proteome</keyword>
<dbReference type="RefSeq" id="WP_163965681.1">
    <property type="nucleotide sequence ID" value="NZ_JAAGNX010000003.1"/>
</dbReference>
<dbReference type="AlphaFoldDB" id="A0A6B2M4M5"/>
<feature type="transmembrane region" description="Helical" evidence="1">
    <location>
        <begin position="48"/>
        <end position="67"/>
    </location>
</feature>
<comment type="caution">
    <text evidence="2">The sequence shown here is derived from an EMBL/GenBank/DDBJ whole genome shotgun (WGS) entry which is preliminary data.</text>
</comment>